<dbReference type="InterPro" id="IPR045851">
    <property type="entry name" value="AMP-bd_C_sf"/>
</dbReference>
<evidence type="ECO:0000256" key="1">
    <source>
        <dbReference type="ARBA" id="ARBA00006432"/>
    </source>
</evidence>
<feature type="transmembrane region" description="Helical" evidence="3">
    <location>
        <begin position="687"/>
        <end position="708"/>
    </location>
</feature>
<dbReference type="Proteomes" id="UP000184346">
    <property type="component" value="Unassembled WGS sequence"/>
</dbReference>
<dbReference type="EMBL" id="FQUJ01000008">
    <property type="protein sequence ID" value="SHF23101.1"/>
    <property type="molecule type" value="Genomic_DNA"/>
</dbReference>
<keyword evidence="3" id="KW-1133">Transmembrane helix</keyword>
<dbReference type="GO" id="GO:0070566">
    <property type="term" value="F:adenylyltransferase activity"/>
    <property type="evidence" value="ECO:0007669"/>
    <property type="project" value="TreeGrafter"/>
</dbReference>
<protein>
    <submittedName>
        <fullName evidence="5">Acyl carrier protein</fullName>
    </submittedName>
</protein>
<dbReference type="Gene3D" id="3.30.300.30">
    <property type="match status" value="1"/>
</dbReference>
<feature type="domain" description="Carrier" evidence="4">
    <location>
        <begin position="1"/>
        <end position="75"/>
    </location>
</feature>
<dbReference type="PANTHER" id="PTHR22754">
    <property type="entry name" value="DISCO-INTERACTING PROTEIN 2 DIP2 -RELATED"/>
    <property type="match status" value="1"/>
</dbReference>
<sequence>MDIVADLVVQIHPHHHAPENMTLDSRFEKELGLDSLARVELFSRIESAFNLTLPERTFAEAQTPRDLLRVLKTLKPSEVADFNVVAAQRHLGDAILPHGALTLGDLLEWHATRHGERTHIQFYQDDGNGETITYRQLHAGALKVADALQRHGLEAADPVAIMLPTGADYFHTFMGILLAGGIPVPIYPPARPTQLEEHVRRHTHILENCRARILVTLAEGEPVGRLLMSLVPGLKHILTASELSRSTGNATLPALKAQDIAFLQYTSGSTGNPKGVILTHANLLANIRAMGVATETSPRDVFVSWLPLYHDMGLIGAWLGSLYHAALFVVMSPLAFLARPERWLRAIERYGGTLSASPNFGYEYVLHRLQHSDLEGLDLSSWRLAFNGAEAISPKTLEAFTERFGAHGFDKHAMTPVYGLAESSVGLTFPPPKRGVVSDTIERDTFLHRHKALPAADEHQALRFVSCGTPLAGHQIRVVDVAGNELPEREEGRLEFQGPSSTTGYYRAPEKTRELFDGEWLGTGDLAYIAKGELYLTGRIKDIIIRAGRNIYPEQLEKAIGDIVGIRKGGVAIFGSADPKTATERLIILAETRIEDADEKHRLRIRINEIAADLIGTPPDEIVLAPPGSVLKTSSGKIRRSASREAYEKGEIGKKRRMLIWQVSRLFLMGALPQLRRITGHLKASLFALYSWLIFLLLSPTVWLGVVATPGDNLRRKIIRASALFLAKSTRTPLNIKGAENLSSIPDTCVMVVNHASYIDGLVMSTVIDTPFRFVGKAELAGSWLIRLPLERLHAELVDRFDFTKSVSDAQRLCDVLKKGHRLLFFAEGTFTRIPGLRSFHLGAFKAAVDAKVPVIPIALRGTRSILRAGSWFPRHGAITVTIGEAIEPNPSIRGDDERRTWKEALSLRNKARDFILRHCGEPDLTQ</sequence>
<evidence type="ECO:0000313" key="6">
    <source>
        <dbReference type="Proteomes" id="UP000184346"/>
    </source>
</evidence>
<keyword evidence="3" id="KW-0472">Membrane</keyword>
<dbReference type="SMART" id="SM00563">
    <property type="entry name" value="PlsC"/>
    <property type="match status" value="1"/>
</dbReference>
<dbReference type="InterPro" id="IPR036736">
    <property type="entry name" value="ACP-like_sf"/>
</dbReference>
<dbReference type="GO" id="GO:0016746">
    <property type="term" value="F:acyltransferase activity"/>
    <property type="evidence" value="ECO:0007669"/>
    <property type="project" value="InterPro"/>
</dbReference>
<dbReference type="InterPro" id="IPR040097">
    <property type="entry name" value="FAAL/FAAC"/>
</dbReference>
<proteinExistence type="inferred from homology"/>
<keyword evidence="6" id="KW-1185">Reference proteome</keyword>
<dbReference type="GO" id="GO:0006633">
    <property type="term" value="P:fatty acid biosynthetic process"/>
    <property type="evidence" value="ECO:0007669"/>
    <property type="project" value="TreeGrafter"/>
</dbReference>
<dbReference type="InterPro" id="IPR009081">
    <property type="entry name" value="PP-bd_ACP"/>
</dbReference>
<dbReference type="InterPro" id="IPR020845">
    <property type="entry name" value="AMP-binding_CS"/>
</dbReference>
<keyword evidence="3" id="KW-0812">Transmembrane</keyword>
<dbReference type="GO" id="GO:0071766">
    <property type="term" value="P:Actinobacterium-type cell wall biogenesis"/>
    <property type="evidence" value="ECO:0007669"/>
    <property type="project" value="UniProtKB-ARBA"/>
</dbReference>
<evidence type="ECO:0000256" key="3">
    <source>
        <dbReference type="SAM" id="Phobius"/>
    </source>
</evidence>
<dbReference type="Pfam" id="PF00501">
    <property type="entry name" value="AMP-binding"/>
    <property type="match status" value="1"/>
</dbReference>
<reference evidence="5 6" key="1">
    <citation type="submission" date="2016-11" db="EMBL/GenBank/DDBJ databases">
        <authorList>
            <person name="Jaros S."/>
            <person name="Januszkiewicz K."/>
            <person name="Wedrychowicz H."/>
        </authorList>
    </citation>
    <scope>NUCLEOTIDE SEQUENCE [LARGE SCALE GENOMIC DNA]</scope>
    <source>
        <strain evidence="5 6">DSM 19980</strain>
    </source>
</reference>
<dbReference type="InterPro" id="IPR002123">
    <property type="entry name" value="Plipid/glycerol_acylTrfase"/>
</dbReference>
<name>A0A1M4ZYQ0_9GAMM</name>
<dbReference type="SUPFAM" id="SSF47336">
    <property type="entry name" value="ACP-like"/>
    <property type="match status" value="1"/>
</dbReference>
<dbReference type="PANTHER" id="PTHR22754:SF32">
    <property type="entry name" value="DISCO-INTERACTING PROTEIN 2"/>
    <property type="match status" value="1"/>
</dbReference>
<dbReference type="Pfam" id="PF00550">
    <property type="entry name" value="PP-binding"/>
    <property type="match status" value="1"/>
</dbReference>
<dbReference type="GO" id="GO:0016874">
    <property type="term" value="F:ligase activity"/>
    <property type="evidence" value="ECO:0007669"/>
    <property type="project" value="UniProtKB-KW"/>
</dbReference>
<dbReference type="CDD" id="cd07989">
    <property type="entry name" value="LPLAT_AGPAT-like"/>
    <property type="match status" value="1"/>
</dbReference>
<dbReference type="SUPFAM" id="SSF56801">
    <property type="entry name" value="Acetyl-CoA synthetase-like"/>
    <property type="match status" value="1"/>
</dbReference>
<dbReference type="PROSITE" id="PS00455">
    <property type="entry name" value="AMP_BINDING"/>
    <property type="match status" value="1"/>
</dbReference>
<dbReference type="STRING" id="1121942.SAMN02745148_02111"/>
<organism evidence="5 6">
    <name type="scientific">Modicisalibacter ilicicola DSM 19980</name>
    <dbReference type="NCBI Taxonomy" id="1121942"/>
    <lineage>
        <taxon>Bacteria</taxon>
        <taxon>Pseudomonadati</taxon>
        <taxon>Pseudomonadota</taxon>
        <taxon>Gammaproteobacteria</taxon>
        <taxon>Oceanospirillales</taxon>
        <taxon>Halomonadaceae</taxon>
        <taxon>Modicisalibacter</taxon>
    </lineage>
</organism>
<evidence type="ECO:0000256" key="2">
    <source>
        <dbReference type="ARBA" id="ARBA00022598"/>
    </source>
</evidence>
<dbReference type="Gene3D" id="3.40.50.12780">
    <property type="entry name" value="N-terminal domain of ligase-like"/>
    <property type="match status" value="1"/>
</dbReference>
<dbReference type="Pfam" id="PF01553">
    <property type="entry name" value="Acyltransferase"/>
    <property type="match status" value="1"/>
</dbReference>
<dbReference type="InterPro" id="IPR042099">
    <property type="entry name" value="ANL_N_sf"/>
</dbReference>
<accession>A0A1M4ZYQ0</accession>
<dbReference type="PROSITE" id="PS50075">
    <property type="entry name" value="CARRIER"/>
    <property type="match status" value="1"/>
</dbReference>
<evidence type="ECO:0000313" key="5">
    <source>
        <dbReference type="EMBL" id="SHF23101.1"/>
    </source>
</evidence>
<dbReference type="InterPro" id="IPR000873">
    <property type="entry name" value="AMP-dep_synth/lig_dom"/>
</dbReference>
<comment type="similarity">
    <text evidence="1">Belongs to the ATP-dependent AMP-binding enzyme family.</text>
</comment>
<dbReference type="FunFam" id="3.40.50.12780:FF:000013">
    <property type="entry name" value="Long-chain-fatty-acid--AMP ligase FadD32"/>
    <property type="match status" value="1"/>
</dbReference>
<keyword evidence="2" id="KW-0436">Ligase</keyword>
<dbReference type="GO" id="GO:0005886">
    <property type="term" value="C:plasma membrane"/>
    <property type="evidence" value="ECO:0007669"/>
    <property type="project" value="TreeGrafter"/>
</dbReference>
<gene>
    <name evidence="5" type="ORF">SAMN02745148_02111</name>
</gene>
<evidence type="ECO:0000259" key="4">
    <source>
        <dbReference type="PROSITE" id="PS50075"/>
    </source>
</evidence>
<dbReference type="AlphaFoldDB" id="A0A1M4ZYQ0"/>
<feature type="transmembrane region" description="Helical" evidence="3">
    <location>
        <begin position="315"/>
        <end position="337"/>
    </location>
</feature>
<dbReference type="Gene3D" id="1.10.1200.10">
    <property type="entry name" value="ACP-like"/>
    <property type="match status" value="1"/>
</dbReference>
<dbReference type="CDD" id="cd05931">
    <property type="entry name" value="FAAL"/>
    <property type="match status" value="1"/>
</dbReference>
<dbReference type="SUPFAM" id="SSF69593">
    <property type="entry name" value="Glycerol-3-phosphate (1)-acyltransferase"/>
    <property type="match status" value="1"/>
</dbReference>